<evidence type="ECO:0000256" key="3">
    <source>
        <dbReference type="SAM" id="MobiDB-lite"/>
    </source>
</evidence>
<dbReference type="Pfam" id="PF07690">
    <property type="entry name" value="MFS_1"/>
    <property type="match status" value="1"/>
</dbReference>
<feature type="transmembrane region" description="Helical" evidence="4">
    <location>
        <begin position="445"/>
        <end position="475"/>
    </location>
</feature>
<dbReference type="AlphaFoldDB" id="A0A139ARK4"/>
<evidence type="ECO:0000256" key="2">
    <source>
        <dbReference type="ARBA" id="ARBA00006727"/>
    </source>
</evidence>
<dbReference type="Proteomes" id="UP000070544">
    <property type="component" value="Unassembled WGS sequence"/>
</dbReference>
<dbReference type="Gene3D" id="1.20.1250.20">
    <property type="entry name" value="MFS general substrate transporter like domains"/>
    <property type="match status" value="1"/>
</dbReference>
<dbReference type="STRING" id="1344416.A0A139ARK4"/>
<dbReference type="SUPFAM" id="SSF103473">
    <property type="entry name" value="MFS general substrate transporter"/>
    <property type="match status" value="1"/>
</dbReference>
<dbReference type="PANTHER" id="PTHR11360">
    <property type="entry name" value="MONOCARBOXYLATE TRANSPORTER"/>
    <property type="match status" value="1"/>
</dbReference>
<accession>A0A139ARK4</accession>
<feature type="transmembrane region" description="Helical" evidence="4">
    <location>
        <begin position="487"/>
        <end position="505"/>
    </location>
</feature>
<reference evidence="6 7" key="1">
    <citation type="journal article" date="2015" name="Genome Biol. Evol.">
        <title>Phylogenomic analyses indicate that early fungi evolved digesting cell walls of algal ancestors of land plants.</title>
        <authorList>
            <person name="Chang Y."/>
            <person name="Wang S."/>
            <person name="Sekimoto S."/>
            <person name="Aerts A.L."/>
            <person name="Choi C."/>
            <person name="Clum A."/>
            <person name="LaButti K.M."/>
            <person name="Lindquist E.A."/>
            <person name="Yee Ngan C."/>
            <person name="Ohm R.A."/>
            <person name="Salamov A.A."/>
            <person name="Grigoriev I.V."/>
            <person name="Spatafora J.W."/>
            <person name="Berbee M.L."/>
        </authorList>
    </citation>
    <scope>NUCLEOTIDE SEQUENCE [LARGE SCALE GENOMIC DNA]</scope>
    <source>
        <strain evidence="6 7">JEL478</strain>
    </source>
</reference>
<keyword evidence="7" id="KW-1185">Reference proteome</keyword>
<dbReference type="PANTHER" id="PTHR11360:SF284">
    <property type="entry name" value="EG:103B4.3 PROTEIN-RELATED"/>
    <property type="match status" value="1"/>
</dbReference>
<feature type="transmembrane region" description="Helical" evidence="4">
    <location>
        <begin position="251"/>
        <end position="271"/>
    </location>
</feature>
<feature type="region of interest" description="Disordered" evidence="3">
    <location>
        <begin position="102"/>
        <end position="122"/>
    </location>
</feature>
<feature type="transmembrane region" description="Helical" evidence="4">
    <location>
        <begin position="356"/>
        <end position="374"/>
    </location>
</feature>
<feature type="transmembrane region" description="Helical" evidence="4">
    <location>
        <begin position="154"/>
        <end position="174"/>
    </location>
</feature>
<evidence type="ECO:0000259" key="5">
    <source>
        <dbReference type="PROSITE" id="PS50850"/>
    </source>
</evidence>
<feature type="transmembrane region" description="Helical" evidence="4">
    <location>
        <begin position="226"/>
        <end position="245"/>
    </location>
</feature>
<keyword evidence="4" id="KW-0472">Membrane</keyword>
<feature type="transmembrane region" description="Helical" evidence="4">
    <location>
        <begin position="394"/>
        <end position="414"/>
    </location>
</feature>
<dbReference type="PROSITE" id="PS50850">
    <property type="entry name" value="MFS"/>
    <property type="match status" value="1"/>
</dbReference>
<sequence>MAEEAKTGTSQEQSTSPAEPAHPPQLGIVSHRFQSRASGKSVSELPLQRIASDRRPSIVAALAFSGDTSALVDATLEDGDGEKAPGRVTVLKPASSRRIIALEPSEKSAHPDANGNGGPRHSSEMALVDEDMDIEKNTDDMPVSGVLDYPEGGYGWVIIAACFVLMFCGLGMLYSWGVYLRTYVALDIFPGSTYFSLSWVGSLTQGVNTLGAPFMGQLADRLGSRLICIFGSLLLGVSFVLASFSTQVWHLFLTQGFMFGLACSALYFGLIGMPAQYFLKKRGIAVGFAVAGGGLGGMAWGPITQALVDNMGFRWALRLSGIISGGVLLLASLLLKSRFPPPPRSPFFNLAYFRDWKFVVLYCAFFFFQFGFFLPFSYLPTYAVGVGLTSGQGSFVLGLTNGVSAVGRIVLGLTADQLGHLNAFTVCELVAPIAALVIWPFCKSMASLCVFAAVFGFFSGGFISLMPTVIASVFGTEGLGSRMGMQFTSSLVGAIAGGPIAGALIDMYTTVDPVSRTSSVNFTPMIMFTGATMLAGALLIAGMRMVVAGGVLIKRV</sequence>
<dbReference type="OrthoDB" id="2213137at2759"/>
<organism evidence="6 7">
    <name type="scientific">Gonapodya prolifera (strain JEL478)</name>
    <name type="common">Monoblepharis prolifera</name>
    <dbReference type="NCBI Taxonomy" id="1344416"/>
    <lineage>
        <taxon>Eukaryota</taxon>
        <taxon>Fungi</taxon>
        <taxon>Fungi incertae sedis</taxon>
        <taxon>Chytridiomycota</taxon>
        <taxon>Chytridiomycota incertae sedis</taxon>
        <taxon>Monoblepharidomycetes</taxon>
        <taxon>Monoblepharidales</taxon>
        <taxon>Gonapodyaceae</taxon>
        <taxon>Gonapodya</taxon>
    </lineage>
</organism>
<feature type="transmembrane region" description="Helical" evidence="4">
    <location>
        <begin position="194"/>
        <end position="214"/>
    </location>
</feature>
<dbReference type="InterPro" id="IPR011701">
    <property type="entry name" value="MFS"/>
</dbReference>
<proteinExistence type="inferred from homology"/>
<feature type="transmembrane region" description="Helical" evidence="4">
    <location>
        <begin position="315"/>
        <end position="335"/>
    </location>
</feature>
<evidence type="ECO:0000313" key="7">
    <source>
        <dbReference type="Proteomes" id="UP000070544"/>
    </source>
</evidence>
<feature type="transmembrane region" description="Helical" evidence="4">
    <location>
        <begin position="525"/>
        <end position="553"/>
    </location>
</feature>
<dbReference type="EMBL" id="KQ965739">
    <property type="protein sequence ID" value="KXS19153.1"/>
    <property type="molecule type" value="Genomic_DNA"/>
</dbReference>
<evidence type="ECO:0000256" key="4">
    <source>
        <dbReference type="SAM" id="Phobius"/>
    </source>
</evidence>
<evidence type="ECO:0000256" key="1">
    <source>
        <dbReference type="ARBA" id="ARBA00004141"/>
    </source>
</evidence>
<feature type="transmembrane region" description="Helical" evidence="4">
    <location>
        <begin position="421"/>
        <end position="439"/>
    </location>
</feature>
<keyword evidence="4" id="KW-0812">Transmembrane</keyword>
<dbReference type="GO" id="GO:0022857">
    <property type="term" value="F:transmembrane transporter activity"/>
    <property type="evidence" value="ECO:0007669"/>
    <property type="project" value="InterPro"/>
</dbReference>
<comment type="similarity">
    <text evidence="2">Belongs to the major facilitator superfamily. Monocarboxylate porter (TC 2.A.1.13) family.</text>
</comment>
<dbReference type="InterPro" id="IPR050327">
    <property type="entry name" value="Proton-linked_MCT"/>
</dbReference>
<dbReference type="OMA" id="LSYRIWA"/>
<protein>
    <submittedName>
        <fullName evidence="6">MFS general substrate transporter</fullName>
    </submittedName>
</protein>
<dbReference type="InterPro" id="IPR036259">
    <property type="entry name" value="MFS_trans_sf"/>
</dbReference>
<feature type="domain" description="Major facilitator superfamily (MFS) profile" evidence="5">
    <location>
        <begin position="157"/>
        <end position="548"/>
    </location>
</feature>
<feature type="transmembrane region" description="Helical" evidence="4">
    <location>
        <begin position="283"/>
        <end position="303"/>
    </location>
</feature>
<dbReference type="GO" id="GO:0016020">
    <property type="term" value="C:membrane"/>
    <property type="evidence" value="ECO:0007669"/>
    <property type="project" value="UniProtKB-SubCell"/>
</dbReference>
<gene>
    <name evidence="6" type="ORF">M427DRAFT_67294</name>
</gene>
<feature type="region of interest" description="Disordered" evidence="3">
    <location>
        <begin position="1"/>
        <end position="27"/>
    </location>
</feature>
<comment type="subcellular location">
    <subcellularLocation>
        <location evidence="1">Membrane</location>
        <topology evidence="1">Multi-pass membrane protein</topology>
    </subcellularLocation>
</comment>
<feature type="compositionally biased region" description="Polar residues" evidence="3">
    <location>
        <begin position="7"/>
        <end position="17"/>
    </location>
</feature>
<evidence type="ECO:0000313" key="6">
    <source>
        <dbReference type="EMBL" id="KXS19153.1"/>
    </source>
</evidence>
<name>A0A139ARK4_GONPJ</name>
<dbReference type="InterPro" id="IPR020846">
    <property type="entry name" value="MFS_dom"/>
</dbReference>
<keyword evidence="4" id="KW-1133">Transmembrane helix</keyword>